<proteinExistence type="predicted"/>
<sequence>MSASSRFDLDSLSGLSPLSSLCDVTDSAPLQPVRAEESDQLFLSLSNHHYSEMKTYFISLIIFLLIAYYFEVAVKIIDKTNLDPESTAHIMQEVVFIYLLYGNLLHESTIFITAFCISMQILFDCMR</sequence>
<feature type="transmembrane region" description="Helical" evidence="1">
    <location>
        <begin position="56"/>
        <end position="77"/>
    </location>
</feature>
<dbReference type="Proteomes" id="UP000095283">
    <property type="component" value="Unplaced"/>
</dbReference>
<evidence type="ECO:0000313" key="2">
    <source>
        <dbReference type="Proteomes" id="UP000095283"/>
    </source>
</evidence>
<accession>A0A1I7WXP8</accession>
<evidence type="ECO:0000256" key="1">
    <source>
        <dbReference type="SAM" id="Phobius"/>
    </source>
</evidence>
<keyword evidence="1" id="KW-0812">Transmembrane</keyword>
<dbReference type="AlphaFoldDB" id="A0A1I7WXP8"/>
<organism evidence="2 3">
    <name type="scientific">Heterorhabditis bacteriophora</name>
    <name type="common">Entomopathogenic nematode worm</name>
    <dbReference type="NCBI Taxonomy" id="37862"/>
    <lineage>
        <taxon>Eukaryota</taxon>
        <taxon>Metazoa</taxon>
        <taxon>Ecdysozoa</taxon>
        <taxon>Nematoda</taxon>
        <taxon>Chromadorea</taxon>
        <taxon>Rhabditida</taxon>
        <taxon>Rhabditina</taxon>
        <taxon>Rhabditomorpha</taxon>
        <taxon>Strongyloidea</taxon>
        <taxon>Heterorhabditidae</taxon>
        <taxon>Heterorhabditis</taxon>
    </lineage>
</organism>
<keyword evidence="1" id="KW-0472">Membrane</keyword>
<reference evidence="3" key="1">
    <citation type="submission" date="2016-11" db="UniProtKB">
        <authorList>
            <consortium name="WormBaseParasite"/>
        </authorList>
    </citation>
    <scope>IDENTIFICATION</scope>
</reference>
<name>A0A1I7WXP8_HETBA</name>
<keyword evidence="2" id="KW-1185">Reference proteome</keyword>
<dbReference type="WBParaSite" id="Hba_10007">
    <property type="protein sequence ID" value="Hba_10007"/>
    <property type="gene ID" value="Hba_10007"/>
</dbReference>
<keyword evidence="1" id="KW-1133">Transmembrane helix</keyword>
<feature type="transmembrane region" description="Helical" evidence="1">
    <location>
        <begin position="97"/>
        <end position="123"/>
    </location>
</feature>
<evidence type="ECO:0000313" key="3">
    <source>
        <dbReference type="WBParaSite" id="Hba_10007"/>
    </source>
</evidence>
<protein>
    <submittedName>
        <fullName evidence="3">Ion_trans domain-containing protein</fullName>
    </submittedName>
</protein>